<evidence type="ECO:0000313" key="2">
    <source>
        <dbReference type="EMBL" id="SHE47752.1"/>
    </source>
</evidence>
<gene>
    <name evidence="2" type="ORF">SAMN05444320_101192</name>
</gene>
<proteinExistence type="predicted"/>
<accession>A0A1M4TTH3</accession>
<feature type="compositionally biased region" description="Low complexity" evidence="1">
    <location>
        <begin position="15"/>
        <end position="24"/>
    </location>
</feature>
<dbReference type="AlphaFoldDB" id="A0A1M4TTH3"/>
<organism evidence="2 3">
    <name type="scientific">Streptoalloteichus hindustanus</name>
    <dbReference type="NCBI Taxonomy" id="2017"/>
    <lineage>
        <taxon>Bacteria</taxon>
        <taxon>Bacillati</taxon>
        <taxon>Actinomycetota</taxon>
        <taxon>Actinomycetes</taxon>
        <taxon>Pseudonocardiales</taxon>
        <taxon>Pseudonocardiaceae</taxon>
        <taxon>Streptoalloteichus</taxon>
    </lineage>
</organism>
<dbReference type="Gene3D" id="1.10.1740.10">
    <property type="match status" value="1"/>
</dbReference>
<dbReference type="GO" id="GO:0006352">
    <property type="term" value="P:DNA-templated transcription initiation"/>
    <property type="evidence" value="ECO:0007669"/>
    <property type="project" value="InterPro"/>
</dbReference>
<dbReference type="InterPro" id="IPR013325">
    <property type="entry name" value="RNA_pol_sigma_r2"/>
</dbReference>
<dbReference type="Proteomes" id="UP000184501">
    <property type="component" value="Unassembled WGS sequence"/>
</dbReference>
<evidence type="ECO:0000313" key="3">
    <source>
        <dbReference type="Proteomes" id="UP000184501"/>
    </source>
</evidence>
<sequence>MAAPAETLVTPPRPTSSAGTTTAPGGTAFIQAVFFGRHVGRRLDADFEEFVTARSAGLLRLAFLLVNDRGHAEDLLQTALLRTAMRWHRVREQPDAYVPPPCCRRWAGATPGASRPGVPS</sequence>
<evidence type="ECO:0008006" key="4">
    <source>
        <dbReference type="Google" id="ProtNLM"/>
    </source>
</evidence>
<protein>
    <recommendedName>
        <fullName evidence="4">Sigma-70 region 2</fullName>
    </recommendedName>
</protein>
<dbReference type="STRING" id="2017.SAMN05444320_101192"/>
<dbReference type="EMBL" id="FQVN01000001">
    <property type="protein sequence ID" value="SHE47752.1"/>
    <property type="molecule type" value="Genomic_DNA"/>
</dbReference>
<feature type="region of interest" description="Disordered" evidence="1">
    <location>
        <begin position="1"/>
        <end position="24"/>
    </location>
</feature>
<name>A0A1M4TTH3_STRHI</name>
<reference evidence="2 3" key="1">
    <citation type="submission" date="2016-11" db="EMBL/GenBank/DDBJ databases">
        <authorList>
            <person name="Jaros S."/>
            <person name="Januszkiewicz K."/>
            <person name="Wedrychowicz H."/>
        </authorList>
    </citation>
    <scope>NUCLEOTIDE SEQUENCE [LARGE SCALE GENOMIC DNA]</scope>
    <source>
        <strain evidence="2 3">DSM 44523</strain>
    </source>
</reference>
<keyword evidence="3" id="KW-1185">Reference proteome</keyword>
<evidence type="ECO:0000256" key="1">
    <source>
        <dbReference type="SAM" id="MobiDB-lite"/>
    </source>
</evidence>
<dbReference type="GO" id="GO:0003700">
    <property type="term" value="F:DNA-binding transcription factor activity"/>
    <property type="evidence" value="ECO:0007669"/>
    <property type="project" value="InterPro"/>
</dbReference>
<dbReference type="SUPFAM" id="SSF88946">
    <property type="entry name" value="Sigma2 domain of RNA polymerase sigma factors"/>
    <property type="match status" value="1"/>
</dbReference>